<gene>
    <name evidence="8" type="ORF">HZZ05_02045</name>
</gene>
<keyword evidence="2 5" id="KW-0378">Hydrolase</keyword>
<dbReference type="EMBL" id="JACBXV010000013">
    <property type="protein sequence ID" value="NYS68319.1"/>
    <property type="molecule type" value="Genomic_DNA"/>
</dbReference>
<dbReference type="AlphaFoldDB" id="A0A853EG96"/>
<evidence type="ECO:0000256" key="6">
    <source>
        <dbReference type="SAM" id="MobiDB-lite"/>
    </source>
</evidence>
<feature type="region of interest" description="Disordered" evidence="6">
    <location>
        <begin position="1"/>
        <end position="41"/>
    </location>
</feature>
<dbReference type="GO" id="GO:0003677">
    <property type="term" value="F:DNA binding"/>
    <property type="evidence" value="ECO:0007669"/>
    <property type="project" value="InterPro"/>
</dbReference>
<feature type="domain" description="UvrD-like helicase ATP-binding" evidence="7">
    <location>
        <begin position="234"/>
        <end position="674"/>
    </location>
</feature>
<keyword evidence="4 5" id="KW-0067">ATP-binding</keyword>
<dbReference type="GO" id="GO:0005829">
    <property type="term" value="C:cytosol"/>
    <property type="evidence" value="ECO:0007669"/>
    <property type="project" value="TreeGrafter"/>
</dbReference>
<feature type="region of interest" description="Disordered" evidence="6">
    <location>
        <begin position="629"/>
        <end position="659"/>
    </location>
</feature>
<keyword evidence="1 5" id="KW-0547">Nucleotide-binding</keyword>
<evidence type="ECO:0000259" key="7">
    <source>
        <dbReference type="PROSITE" id="PS51198"/>
    </source>
</evidence>
<proteinExistence type="predicted"/>
<dbReference type="GO" id="GO:0005524">
    <property type="term" value="F:ATP binding"/>
    <property type="evidence" value="ECO:0007669"/>
    <property type="project" value="UniProtKB-UniRule"/>
</dbReference>
<evidence type="ECO:0000256" key="4">
    <source>
        <dbReference type="ARBA" id="ARBA00022840"/>
    </source>
</evidence>
<keyword evidence="3 5" id="KW-0347">Helicase</keyword>
<feature type="region of interest" description="Disordered" evidence="6">
    <location>
        <begin position="879"/>
        <end position="904"/>
    </location>
</feature>
<dbReference type="Proteomes" id="UP000572528">
    <property type="component" value="Unassembled WGS sequence"/>
</dbReference>
<dbReference type="GO" id="GO:0000725">
    <property type="term" value="P:recombinational repair"/>
    <property type="evidence" value="ECO:0007669"/>
    <property type="project" value="TreeGrafter"/>
</dbReference>
<accession>A0A853EG96</accession>
<dbReference type="InterPro" id="IPR000212">
    <property type="entry name" value="DNA_helicase_UvrD/REP"/>
</dbReference>
<dbReference type="InterPro" id="IPR027417">
    <property type="entry name" value="P-loop_NTPase"/>
</dbReference>
<evidence type="ECO:0000256" key="1">
    <source>
        <dbReference type="ARBA" id="ARBA00022741"/>
    </source>
</evidence>
<evidence type="ECO:0000256" key="3">
    <source>
        <dbReference type="ARBA" id="ARBA00022806"/>
    </source>
</evidence>
<evidence type="ECO:0000256" key="5">
    <source>
        <dbReference type="PROSITE-ProRule" id="PRU00560"/>
    </source>
</evidence>
<dbReference type="PROSITE" id="PS51198">
    <property type="entry name" value="UVRD_HELICASE_ATP_BIND"/>
    <property type="match status" value="1"/>
</dbReference>
<sequence>MNQTTPPVGASDRDETTRSGAPGAPQQPHGPQDRERELGAEQQVVDLAYSELDRQLAQARRSLAQTEARGVSGTHQSRGERDAYAIHYSSQISSLEGVEDRLVFGRMDLSPEALEAGGASSSPVTDGGRRHYVGRIGLQDESHREVVLDWRAPLARAFYQATASQPMGLVRRRHIDTRARRVIGLEDELIDVGALDSLAPVGRGAAGAGLQGEGALIAAMSAAREGRMGDIVATIQAEQDRIVTAPGTGVLVVQGGPGTGKTAVALHRVAYLFYAERERLERSGVLLVGPSRTFLRYVEQVLPSLGETGVVSTTIADLVPGVRARGVEPAAVAEIKGDAIWAQILSRAVRDLQRVPDQPRTIEVQGTRLRLEPRDVREAIARARRSGKPHNLAREPFVLWLLERLTDQFAAATRQDASDADTRAWIREDIRTSRDARREINLCWMPMTPAGLLERLWARPRLLERLAPELDEQARAAVARPVGSELTSADIPLIDELAELLGPSEDAQARRARLEARRREELVAYAAQAIESQELGAGMVSAEMLADRILDSGPSLTLAERARADRTWTYGHVVVDEAQELGAMAWRALARRCPQRSFTIVGDLAQYSGLRAPSSWGQVLQPLGTSAEGTAGAAAGRGSGRARSSGAAGARGTRRAGGSTPLREEVLSVCYRTPATIMDAADRVVTALGHPPVYPVRSVRDLPECLSVELVEGASGRLGRPEGWDDAQDGPDPAQEAWATALRGAVIEELEGMEAELGPGAGRLAVIAPDAGQVAALLGAEPRLAAAMEAPGGDLLRARLAVMGPVASKGLEFDVVVLVDPALVGARSAGDLYVAMTRPTRRLRVVSRSPLPQGLVPGTAEPAAAVVAGAAGTVSAAAPGLDGAVHGAPETGAPSAPAPEVTLP</sequence>
<organism evidence="8 9">
    <name type="scientific">Actinomyces bowdenii</name>
    <dbReference type="NCBI Taxonomy" id="131109"/>
    <lineage>
        <taxon>Bacteria</taxon>
        <taxon>Bacillati</taxon>
        <taxon>Actinomycetota</taxon>
        <taxon>Actinomycetes</taxon>
        <taxon>Actinomycetales</taxon>
        <taxon>Actinomycetaceae</taxon>
        <taxon>Actinomyces</taxon>
    </lineage>
</organism>
<dbReference type="GO" id="GO:0016787">
    <property type="term" value="F:hydrolase activity"/>
    <property type="evidence" value="ECO:0007669"/>
    <property type="project" value="UniProtKB-UniRule"/>
</dbReference>
<evidence type="ECO:0000313" key="9">
    <source>
        <dbReference type="Proteomes" id="UP000572528"/>
    </source>
</evidence>
<dbReference type="SUPFAM" id="SSF52540">
    <property type="entry name" value="P-loop containing nucleoside triphosphate hydrolases"/>
    <property type="match status" value="1"/>
</dbReference>
<dbReference type="Gene3D" id="3.40.50.300">
    <property type="entry name" value="P-loop containing nucleotide triphosphate hydrolases"/>
    <property type="match status" value="2"/>
</dbReference>
<evidence type="ECO:0000313" key="8">
    <source>
        <dbReference type="EMBL" id="NYS68319.1"/>
    </source>
</evidence>
<dbReference type="InterPro" id="IPR014016">
    <property type="entry name" value="UvrD-like_ATP-bd"/>
</dbReference>
<reference evidence="8 9" key="1">
    <citation type="submission" date="2020-07" db="EMBL/GenBank/DDBJ databases">
        <title>MOT database genomes.</title>
        <authorList>
            <person name="Joseph S."/>
            <person name="Aduse-Opoku J."/>
            <person name="Hashim A."/>
            <person name="Wade W."/>
            <person name="Curtis M."/>
        </authorList>
    </citation>
    <scope>NUCLEOTIDE SEQUENCE [LARGE SCALE GENOMIC DNA]</scope>
    <source>
        <strain evidence="8 9">WMus004</strain>
    </source>
</reference>
<dbReference type="Pfam" id="PF13245">
    <property type="entry name" value="AAA_19"/>
    <property type="match status" value="1"/>
</dbReference>
<feature type="binding site" evidence="5">
    <location>
        <begin position="255"/>
        <end position="262"/>
    </location>
    <ligand>
        <name>ATP</name>
        <dbReference type="ChEBI" id="CHEBI:30616"/>
    </ligand>
</feature>
<dbReference type="PANTHER" id="PTHR11070:SF45">
    <property type="entry name" value="DNA 3'-5' HELICASE"/>
    <property type="match status" value="1"/>
</dbReference>
<feature type="compositionally biased region" description="Low complexity" evidence="6">
    <location>
        <begin position="20"/>
        <end position="30"/>
    </location>
</feature>
<protein>
    <submittedName>
        <fullName evidence="8">AAA family ATPase</fullName>
    </submittedName>
</protein>
<dbReference type="PANTHER" id="PTHR11070">
    <property type="entry name" value="UVRD / RECB / PCRA DNA HELICASE FAMILY MEMBER"/>
    <property type="match status" value="1"/>
</dbReference>
<evidence type="ECO:0000256" key="2">
    <source>
        <dbReference type="ARBA" id="ARBA00022801"/>
    </source>
</evidence>
<name>A0A853EG96_9ACTO</name>
<comment type="caution">
    <text evidence="8">The sequence shown here is derived from an EMBL/GenBank/DDBJ whole genome shotgun (WGS) entry which is preliminary data.</text>
</comment>
<dbReference type="GO" id="GO:0043138">
    <property type="term" value="F:3'-5' DNA helicase activity"/>
    <property type="evidence" value="ECO:0007669"/>
    <property type="project" value="TreeGrafter"/>
</dbReference>